<dbReference type="OrthoDB" id="5452950at2"/>
<dbReference type="RefSeq" id="WP_005028423.1">
    <property type="nucleotide sequence ID" value="NZ_KE150238.1"/>
</dbReference>
<dbReference type="HOGENOM" id="CLU_098577_0_0_7"/>
<protein>
    <submittedName>
        <fullName evidence="1">Uncharacterized protein</fullName>
    </submittedName>
</protein>
<organism evidence="1 2">
    <name type="scientific">Bilophila wadsworthia (strain 3_1_6)</name>
    <dbReference type="NCBI Taxonomy" id="563192"/>
    <lineage>
        <taxon>Bacteria</taxon>
        <taxon>Pseudomonadati</taxon>
        <taxon>Thermodesulfobacteriota</taxon>
        <taxon>Desulfovibrionia</taxon>
        <taxon>Desulfovibrionales</taxon>
        <taxon>Desulfovibrionaceae</taxon>
        <taxon>Bilophila</taxon>
    </lineage>
</organism>
<dbReference type="STRING" id="563192.HMPREF0179_02547"/>
<name>E5Y8M9_BILW3</name>
<keyword evidence="2" id="KW-1185">Reference proteome</keyword>
<comment type="caution">
    <text evidence="1">The sequence shown here is derived from an EMBL/GenBank/DDBJ whole genome shotgun (WGS) entry which is preliminary data.</text>
</comment>
<dbReference type="Proteomes" id="UP000006034">
    <property type="component" value="Unassembled WGS sequence"/>
</dbReference>
<reference evidence="1 2" key="1">
    <citation type="submission" date="2010-10" db="EMBL/GenBank/DDBJ databases">
        <authorList>
            <consortium name="The Broad Institute Genome Sequencing Platform"/>
            <person name="Ward D."/>
            <person name="Earl A."/>
            <person name="Feldgarden M."/>
            <person name="Young S.K."/>
            <person name="Gargeya S."/>
            <person name="Zeng Q."/>
            <person name="Alvarado L."/>
            <person name="Berlin A."/>
            <person name="Bochicchio J."/>
            <person name="Chapman S.B."/>
            <person name="Chen Z."/>
            <person name="Freedman E."/>
            <person name="Gellesch M."/>
            <person name="Goldberg J."/>
            <person name="Griggs A."/>
            <person name="Gujja S."/>
            <person name="Heilman E."/>
            <person name="Heiman D."/>
            <person name="Howarth C."/>
            <person name="Mehta T."/>
            <person name="Neiman D."/>
            <person name="Pearson M."/>
            <person name="Roberts A."/>
            <person name="Saif S."/>
            <person name="Shea T."/>
            <person name="Shenoy N."/>
            <person name="Sisk P."/>
            <person name="Stolte C."/>
            <person name="Sykes S."/>
            <person name="White J."/>
            <person name="Yandava C."/>
            <person name="Allen-Vercoe E."/>
            <person name="Sibley C."/>
            <person name="Ambrose C.E."/>
            <person name="Strauss J."/>
            <person name="Daigneault M."/>
            <person name="Haas B."/>
            <person name="Nusbaum C."/>
            <person name="Birren B."/>
        </authorList>
    </citation>
    <scope>NUCLEOTIDE SEQUENCE [LARGE SCALE GENOMIC DNA]</scope>
    <source>
        <strain evidence="1 2">3_1_6</strain>
    </source>
</reference>
<sequence>MNPAYQGQLDVFCAAYAVINAMRHINATRLLTCRAILHEALLDAARDEESFCALLEQRTDYVDWVDAMLSRLEKQGSLLTARPFPTHFPGPSAPSPAVLWDAIADWLRRGERNAVLLQFVRILYPTEAVIRHWTCCNDVVGDTLMLFDSSIEPGALHQLSRESLISDPADDGPGKILIVPYTIRFLGPRLQGGKRRQ</sequence>
<gene>
    <name evidence="1" type="ORF">HMPREF0179_02547</name>
</gene>
<dbReference type="EMBL" id="ADCP02000001">
    <property type="protein sequence ID" value="EFV43649.1"/>
    <property type="molecule type" value="Genomic_DNA"/>
</dbReference>
<proteinExistence type="predicted"/>
<reference evidence="1 2" key="2">
    <citation type="submission" date="2013-04" db="EMBL/GenBank/DDBJ databases">
        <title>The Genome Sequence of Bilophila wadsworthia 3_1_6.</title>
        <authorList>
            <consortium name="The Broad Institute Genomics Platform"/>
            <person name="Earl A."/>
            <person name="Ward D."/>
            <person name="Feldgarden M."/>
            <person name="Gevers D."/>
            <person name="Sibley C."/>
            <person name="Strauss J."/>
            <person name="Allen-Vercoe E."/>
            <person name="Walker B."/>
            <person name="Young S."/>
            <person name="Zeng Q."/>
            <person name="Gargeya S."/>
            <person name="Fitzgerald M."/>
            <person name="Haas B."/>
            <person name="Abouelleil A."/>
            <person name="Allen A.W."/>
            <person name="Alvarado L."/>
            <person name="Arachchi H.M."/>
            <person name="Berlin A.M."/>
            <person name="Chapman S.B."/>
            <person name="Gainer-Dewar J."/>
            <person name="Goldberg J."/>
            <person name="Griggs A."/>
            <person name="Gujja S."/>
            <person name="Hansen M."/>
            <person name="Howarth C."/>
            <person name="Imamovic A."/>
            <person name="Ireland A."/>
            <person name="Larimer J."/>
            <person name="McCowan C."/>
            <person name="Murphy C."/>
            <person name="Pearson M."/>
            <person name="Poon T.W."/>
            <person name="Priest M."/>
            <person name="Roberts A."/>
            <person name="Saif S."/>
            <person name="Shea T."/>
            <person name="Sisk P."/>
            <person name="Sykes S."/>
            <person name="Wortman J."/>
            <person name="Nusbaum C."/>
            <person name="Birren B."/>
        </authorList>
    </citation>
    <scope>NUCLEOTIDE SEQUENCE [LARGE SCALE GENOMIC DNA]</scope>
    <source>
        <strain evidence="1 2">3_1_6</strain>
    </source>
</reference>
<dbReference type="AlphaFoldDB" id="E5Y8M9"/>
<evidence type="ECO:0000313" key="1">
    <source>
        <dbReference type="EMBL" id="EFV43649.1"/>
    </source>
</evidence>
<accession>E5Y8M9</accession>
<dbReference type="eggNOG" id="ENOG5031KRK">
    <property type="taxonomic scope" value="Bacteria"/>
</dbReference>
<evidence type="ECO:0000313" key="2">
    <source>
        <dbReference type="Proteomes" id="UP000006034"/>
    </source>
</evidence>
<dbReference type="GeneID" id="78085677"/>